<dbReference type="EMBL" id="KN818426">
    <property type="protein sequence ID" value="KIL56369.1"/>
    <property type="molecule type" value="Genomic_DNA"/>
</dbReference>
<dbReference type="OrthoDB" id="2527272at2759"/>
<dbReference type="InParanoid" id="A0A0C2SQV4"/>
<sequence>MNHRQQVLGGYRRALRRLDDENLPWMPEAPNLNQQQVQQHDEEQVPRASRSKDCFIPPRFYCVETLCAPCGVVVAWDKFPKAESPTNIMDFLQRVYPEQGRRPAYICIDKACLVLKTVANSDTYRAWLDTSRFIVDAYHYSNHRATDEVCRKWCNPAPLDGSAPNLVITERNARGQLYYKRAFNTQACEQLNAWLGGFEPILKRMTAGNFNWFLHTMLFYHTMQVIRKQNQRRRDEDEDDQDDEVI</sequence>
<evidence type="ECO:0000313" key="3">
    <source>
        <dbReference type="Proteomes" id="UP000054549"/>
    </source>
</evidence>
<feature type="region of interest" description="Disordered" evidence="1">
    <location>
        <begin position="25"/>
        <end position="44"/>
    </location>
</feature>
<proteinExistence type="predicted"/>
<organism evidence="2 3">
    <name type="scientific">Amanita muscaria (strain Koide BX008)</name>
    <dbReference type="NCBI Taxonomy" id="946122"/>
    <lineage>
        <taxon>Eukaryota</taxon>
        <taxon>Fungi</taxon>
        <taxon>Dikarya</taxon>
        <taxon>Basidiomycota</taxon>
        <taxon>Agaricomycotina</taxon>
        <taxon>Agaricomycetes</taxon>
        <taxon>Agaricomycetidae</taxon>
        <taxon>Agaricales</taxon>
        <taxon>Pluteineae</taxon>
        <taxon>Amanitaceae</taxon>
        <taxon>Amanita</taxon>
    </lineage>
</organism>
<name>A0A0C2SQV4_AMAMK</name>
<dbReference type="HOGENOM" id="CLU_004966_2_0_1"/>
<evidence type="ECO:0000256" key="1">
    <source>
        <dbReference type="SAM" id="MobiDB-lite"/>
    </source>
</evidence>
<evidence type="ECO:0000313" key="2">
    <source>
        <dbReference type="EMBL" id="KIL56369.1"/>
    </source>
</evidence>
<protein>
    <submittedName>
        <fullName evidence="2">Uncharacterized protein</fullName>
    </submittedName>
</protein>
<dbReference type="AlphaFoldDB" id="A0A0C2SQV4"/>
<gene>
    <name evidence="2" type="ORF">M378DRAFT_89461</name>
</gene>
<accession>A0A0C2SQV4</accession>
<keyword evidence="3" id="KW-1185">Reference proteome</keyword>
<dbReference type="Proteomes" id="UP000054549">
    <property type="component" value="Unassembled WGS sequence"/>
</dbReference>
<reference evidence="2 3" key="1">
    <citation type="submission" date="2014-04" db="EMBL/GenBank/DDBJ databases">
        <title>Evolutionary Origins and Diversification of the Mycorrhizal Mutualists.</title>
        <authorList>
            <consortium name="DOE Joint Genome Institute"/>
            <consortium name="Mycorrhizal Genomics Consortium"/>
            <person name="Kohler A."/>
            <person name="Kuo A."/>
            <person name="Nagy L.G."/>
            <person name="Floudas D."/>
            <person name="Copeland A."/>
            <person name="Barry K.W."/>
            <person name="Cichocki N."/>
            <person name="Veneault-Fourrey C."/>
            <person name="LaButti K."/>
            <person name="Lindquist E.A."/>
            <person name="Lipzen A."/>
            <person name="Lundell T."/>
            <person name="Morin E."/>
            <person name="Murat C."/>
            <person name="Riley R."/>
            <person name="Ohm R."/>
            <person name="Sun H."/>
            <person name="Tunlid A."/>
            <person name="Henrissat B."/>
            <person name="Grigoriev I.V."/>
            <person name="Hibbett D.S."/>
            <person name="Martin F."/>
        </authorList>
    </citation>
    <scope>NUCLEOTIDE SEQUENCE [LARGE SCALE GENOMIC DNA]</scope>
    <source>
        <strain evidence="2 3">Koide BX008</strain>
    </source>
</reference>